<dbReference type="Gene3D" id="1.10.3730.20">
    <property type="match status" value="2"/>
</dbReference>
<feature type="transmembrane region" description="Helical" evidence="1">
    <location>
        <begin position="263"/>
        <end position="284"/>
    </location>
</feature>
<keyword evidence="1" id="KW-0472">Membrane</keyword>
<dbReference type="Proteomes" id="UP000007844">
    <property type="component" value="Chromosome"/>
</dbReference>
<dbReference type="PANTHER" id="PTHR22911">
    <property type="entry name" value="ACYL-MALONYL CONDENSING ENZYME-RELATED"/>
    <property type="match status" value="1"/>
</dbReference>
<evidence type="ECO:0000256" key="1">
    <source>
        <dbReference type="SAM" id="Phobius"/>
    </source>
</evidence>
<dbReference type="RefSeq" id="WP_014261126.1">
    <property type="nucleotide sequence ID" value="NC_016629.1"/>
</dbReference>
<feature type="transmembrane region" description="Helical" evidence="1">
    <location>
        <begin position="92"/>
        <end position="114"/>
    </location>
</feature>
<dbReference type="PANTHER" id="PTHR22911:SF79">
    <property type="entry name" value="MOBA-LIKE NTP TRANSFERASE DOMAIN-CONTAINING PROTEIN"/>
    <property type="match status" value="1"/>
</dbReference>
<feature type="transmembrane region" description="Helical" evidence="1">
    <location>
        <begin position="67"/>
        <end position="86"/>
    </location>
</feature>
<keyword evidence="1" id="KW-0812">Transmembrane</keyword>
<dbReference type="KEGG" id="daf:Desaf_3199"/>
<feature type="transmembrane region" description="Helical" evidence="1">
    <location>
        <begin position="148"/>
        <end position="169"/>
    </location>
</feature>
<proteinExistence type="predicted"/>
<reference evidence="3 4" key="1">
    <citation type="journal article" date="2011" name="J. Bacteriol.">
        <title>Genome sequence of the mercury-methylating and pleomorphic Desulfovibrio africanus Strain Walvis Bay.</title>
        <authorList>
            <person name="Brown S.D."/>
            <person name="Wall J.D."/>
            <person name="Kucken A.M."/>
            <person name="Gilmour C.C."/>
            <person name="Podar M."/>
            <person name="Brandt C.C."/>
            <person name="Teshima H."/>
            <person name="Detter J.C."/>
            <person name="Han C.S."/>
            <person name="Land M.L."/>
            <person name="Lucas S."/>
            <person name="Han J."/>
            <person name="Pennacchio L."/>
            <person name="Nolan M."/>
            <person name="Pitluck S."/>
            <person name="Woyke T."/>
            <person name="Goodwin L."/>
            <person name="Palumbo A.V."/>
            <person name="Elias D.A."/>
        </authorList>
    </citation>
    <scope>NUCLEOTIDE SEQUENCE [LARGE SCALE GENOMIC DNA]</scope>
    <source>
        <strain evidence="3 4">Walvis Bay</strain>
    </source>
</reference>
<feature type="transmembrane region" description="Helical" evidence="1">
    <location>
        <begin position="238"/>
        <end position="257"/>
    </location>
</feature>
<dbReference type="HOGENOM" id="CLU_033863_9_1_7"/>
<organism evidence="3 4">
    <name type="scientific">Desulfocurvibacter africanus subsp. africanus str. Walvis Bay</name>
    <dbReference type="NCBI Taxonomy" id="690850"/>
    <lineage>
        <taxon>Bacteria</taxon>
        <taxon>Pseudomonadati</taxon>
        <taxon>Thermodesulfobacteriota</taxon>
        <taxon>Desulfovibrionia</taxon>
        <taxon>Desulfovibrionales</taxon>
        <taxon>Desulfovibrionaceae</taxon>
        <taxon>Desulfocurvibacter</taxon>
    </lineage>
</organism>
<dbReference type="Pfam" id="PF00892">
    <property type="entry name" value="EamA"/>
    <property type="match status" value="2"/>
</dbReference>
<sequence length="298" mass="31982" precursor="true">MQLKGYFYVILAAVLWALIGPVSRYAFEAGMPPLEVAFWRSCLAWVFFASQARALGQMRVARNDLPAVLAFGVVGIAGLFGSYAMAVRAGGAALASVLLYTAPAWVAVMSRLWLGERLSTPKIAAVVLTIVGVAGISLGPDWSGGKSFGVAAILFGLLSGITYALYYIFGKRYLGRYSTPTLFLYALPVGALVVSPFFRFEAHPWQAWVAVAVLAFVSTYLAYSIYYAGLKHLEATRASVVATLEPLVASLLAFFLWDETFTPLGYIGAALILSAVLLTVVDGARRRRIAAMPSRAGA</sequence>
<feature type="domain" description="EamA" evidence="2">
    <location>
        <begin position="4"/>
        <end position="137"/>
    </location>
</feature>
<dbReference type="STRING" id="690850.Desaf_3199"/>
<feature type="transmembrane region" description="Helical" evidence="1">
    <location>
        <begin position="205"/>
        <end position="226"/>
    </location>
</feature>
<feature type="domain" description="EamA" evidence="2">
    <location>
        <begin position="152"/>
        <end position="280"/>
    </location>
</feature>
<feature type="transmembrane region" description="Helical" evidence="1">
    <location>
        <begin position="123"/>
        <end position="142"/>
    </location>
</feature>
<dbReference type="GO" id="GO:0016020">
    <property type="term" value="C:membrane"/>
    <property type="evidence" value="ECO:0007669"/>
    <property type="project" value="InterPro"/>
</dbReference>
<dbReference type="AlphaFoldDB" id="F3Z3F2"/>
<evidence type="ECO:0000259" key="2">
    <source>
        <dbReference type="Pfam" id="PF00892"/>
    </source>
</evidence>
<dbReference type="SUPFAM" id="SSF103481">
    <property type="entry name" value="Multidrug resistance efflux transporter EmrE"/>
    <property type="match status" value="2"/>
</dbReference>
<keyword evidence="1" id="KW-1133">Transmembrane helix</keyword>
<accession>F3Z3F2</accession>
<evidence type="ECO:0000313" key="4">
    <source>
        <dbReference type="Proteomes" id="UP000007844"/>
    </source>
</evidence>
<protein>
    <recommendedName>
        <fullName evidence="2">EamA domain-containing protein</fullName>
    </recommendedName>
</protein>
<dbReference type="eggNOG" id="COG0697">
    <property type="taxonomic scope" value="Bacteria"/>
</dbReference>
<dbReference type="EMBL" id="CP003221">
    <property type="protein sequence ID" value="EGJ51492.1"/>
    <property type="molecule type" value="Genomic_DNA"/>
</dbReference>
<dbReference type="InterPro" id="IPR000620">
    <property type="entry name" value="EamA_dom"/>
</dbReference>
<feature type="transmembrane region" description="Helical" evidence="1">
    <location>
        <begin position="181"/>
        <end position="199"/>
    </location>
</feature>
<feature type="transmembrane region" description="Helical" evidence="1">
    <location>
        <begin position="36"/>
        <end position="55"/>
    </location>
</feature>
<gene>
    <name evidence="3" type="ORF">Desaf_3199</name>
</gene>
<keyword evidence="4" id="KW-1185">Reference proteome</keyword>
<evidence type="ECO:0000313" key="3">
    <source>
        <dbReference type="EMBL" id="EGJ51492.1"/>
    </source>
</evidence>
<name>F3Z3F2_DESAF</name>
<dbReference type="InterPro" id="IPR037185">
    <property type="entry name" value="EmrE-like"/>
</dbReference>